<evidence type="ECO:0000313" key="2">
    <source>
        <dbReference type="Proteomes" id="UP000281813"/>
    </source>
</evidence>
<name>A0A494YRC4_9BACI</name>
<sequence length="59" mass="6858">MVSVHQYAKVVEKRGTDPLAKKGQKEAHPWKYNINNPIYSVNTNQYAIVNKPPEQIQRH</sequence>
<protein>
    <submittedName>
        <fullName evidence="1">Uncharacterized protein</fullName>
    </submittedName>
</protein>
<gene>
    <name evidence="1" type="ORF">D8M05_19410</name>
</gene>
<accession>A0A494YRC4</accession>
<evidence type="ECO:0000313" key="1">
    <source>
        <dbReference type="EMBL" id="RKQ11738.1"/>
    </source>
</evidence>
<comment type="caution">
    <text evidence="1">The sequence shown here is derived from an EMBL/GenBank/DDBJ whole genome shotgun (WGS) entry which is preliminary data.</text>
</comment>
<dbReference type="EMBL" id="RBZO01000056">
    <property type="protein sequence ID" value="RKQ11738.1"/>
    <property type="molecule type" value="Genomic_DNA"/>
</dbReference>
<organism evidence="1 2">
    <name type="scientific">Oceanobacillus bengalensis</name>
    <dbReference type="NCBI Taxonomy" id="1435466"/>
    <lineage>
        <taxon>Bacteria</taxon>
        <taxon>Bacillati</taxon>
        <taxon>Bacillota</taxon>
        <taxon>Bacilli</taxon>
        <taxon>Bacillales</taxon>
        <taxon>Bacillaceae</taxon>
        <taxon>Oceanobacillus</taxon>
    </lineage>
</organism>
<reference evidence="1 2" key="1">
    <citation type="journal article" date="2015" name="Antonie Van Leeuwenhoek">
        <title>Oceanobacillus bengalensis sp. nov., a bacterium isolated from seawater of the Bay of Bengal.</title>
        <authorList>
            <person name="Yongchang O."/>
            <person name="Xiang W."/>
            <person name="Wang G."/>
        </authorList>
    </citation>
    <scope>NUCLEOTIDE SEQUENCE [LARGE SCALE GENOMIC DNA]</scope>
    <source>
        <strain evidence="1 2">MCCC 1K00260</strain>
    </source>
</reference>
<keyword evidence="2" id="KW-1185">Reference proteome</keyword>
<proteinExistence type="predicted"/>
<dbReference type="Proteomes" id="UP000281813">
    <property type="component" value="Unassembled WGS sequence"/>
</dbReference>
<dbReference type="AlphaFoldDB" id="A0A494YRC4"/>